<dbReference type="PANTHER" id="PTHR24321">
    <property type="entry name" value="DEHYDROGENASES, SHORT CHAIN"/>
    <property type="match status" value="1"/>
</dbReference>
<organism evidence="6 7">
    <name type="scientific">Aureimonas fodinaquatilis</name>
    <dbReference type="NCBI Taxonomy" id="2565783"/>
    <lineage>
        <taxon>Bacteria</taxon>
        <taxon>Pseudomonadati</taxon>
        <taxon>Pseudomonadota</taxon>
        <taxon>Alphaproteobacteria</taxon>
        <taxon>Hyphomicrobiales</taxon>
        <taxon>Aurantimonadaceae</taxon>
        <taxon>Aureimonas</taxon>
    </lineage>
</organism>
<name>A0A5B0E308_9HYPH</name>
<dbReference type="EMBL" id="VTWH01000001">
    <property type="protein sequence ID" value="KAA0972140.1"/>
    <property type="molecule type" value="Genomic_DNA"/>
</dbReference>
<proteinExistence type="inferred from homology"/>
<keyword evidence="3" id="KW-0520">NAD</keyword>
<evidence type="ECO:0000256" key="2">
    <source>
        <dbReference type="ARBA" id="ARBA00023002"/>
    </source>
</evidence>
<evidence type="ECO:0000259" key="5">
    <source>
        <dbReference type="SMART" id="SM00822"/>
    </source>
</evidence>
<dbReference type="InterPro" id="IPR036291">
    <property type="entry name" value="NAD(P)-bd_dom_sf"/>
</dbReference>
<dbReference type="RefSeq" id="WP_149297574.1">
    <property type="nucleotide sequence ID" value="NZ_VTWH01000001.1"/>
</dbReference>
<dbReference type="Proteomes" id="UP000324738">
    <property type="component" value="Unassembled WGS sequence"/>
</dbReference>
<evidence type="ECO:0000313" key="6">
    <source>
        <dbReference type="EMBL" id="KAA0972140.1"/>
    </source>
</evidence>
<dbReference type="InterPro" id="IPR020904">
    <property type="entry name" value="Sc_DH/Rdtase_CS"/>
</dbReference>
<dbReference type="FunFam" id="3.40.50.720:FF:000084">
    <property type="entry name" value="Short-chain dehydrogenase reductase"/>
    <property type="match status" value="1"/>
</dbReference>
<comment type="similarity">
    <text evidence="1 4">Belongs to the short-chain dehydrogenases/reductases (SDR) family.</text>
</comment>
<dbReference type="OrthoDB" id="286404at2"/>
<gene>
    <name evidence="6" type="ORF">FPY71_03225</name>
</gene>
<keyword evidence="2" id="KW-0560">Oxidoreductase</keyword>
<dbReference type="PRINTS" id="PR00081">
    <property type="entry name" value="GDHRDH"/>
</dbReference>
<evidence type="ECO:0000256" key="3">
    <source>
        <dbReference type="ARBA" id="ARBA00023027"/>
    </source>
</evidence>
<reference evidence="6 7" key="1">
    <citation type="submission" date="2019-08" db="EMBL/GenBank/DDBJ databases">
        <title>Aureimonas fodiniaquatilis sp. nov., isolated from a coal mine wastewater.</title>
        <authorList>
            <person name="Kim W."/>
        </authorList>
    </citation>
    <scope>NUCLEOTIDE SEQUENCE [LARGE SCALE GENOMIC DNA]</scope>
    <source>
        <strain evidence="6 7">CAU 1482</strain>
    </source>
</reference>
<dbReference type="PRINTS" id="PR00080">
    <property type="entry name" value="SDRFAMILY"/>
</dbReference>
<dbReference type="InterPro" id="IPR057326">
    <property type="entry name" value="KR_dom"/>
</dbReference>
<dbReference type="SUPFAM" id="SSF51735">
    <property type="entry name" value="NAD(P)-binding Rossmann-fold domains"/>
    <property type="match status" value="1"/>
</dbReference>
<evidence type="ECO:0000256" key="4">
    <source>
        <dbReference type="RuleBase" id="RU000363"/>
    </source>
</evidence>
<dbReference type="Gene3D" id="3.40.50.720">
    <property type="entry name" value="NAD(P)-binding Rossmann-like Domain"/>
    <property type="match status" value="1"/>
</dbReference>
<protein>
    <submittedName>
        <fullName evidence="6">SDR family oxidoreductase</fullName>
    </submittedName>
</protein>
<keyword evidence="7" id="KW-1185">Reference proteome</keyword>
<dbReference type="PANTHER" id="PTHR24321:SF8">
    <property type="entry name" value="ESTRADIOL 17-BETA-DEHYDROGENASE 8-RELATED"/>
    <property type="match status" value="1"/>
</dbReference>
<accession>A0A5B0E308</accession>
<sequence length="246" mass="25189">MKTAFITGAAGGIGRAIALRLAGDGVAVAAVDIDAAAAEETAREITEAGGRALAIRADVSQSQDWSVALDAAEAELGPVNMLVNNAGIEGAFAPIDSYPEEMFDRVLAINVRGVFLGLHHGLMRMRAREAGAVVNIASTSAIRGRAGLAGYVAAKHAVLGLTRTAALDMAGTKIRVNAVLPGPVETRMIHAIDALAGEAGRMVQRAGRNQPIPPESVADTVAFLLSDQAAHVNGAGWVIDAGSTLP</sequence>
<feature type="domain" description="Ketoreductase" evidence="5">
    <location>
        <begin position="2"/>
        <end position="198"/>
    </location>
</feature>
<dbReference type="GO" id="GO:0016491">
    <property type="term" value="F:oxidoreductase activity"/>
    <property type="evidence" value="ECO:0007669"/>
    <property type="project" value="UniProtKB-KW"/>
</dbReference>
<dbReference type="Pfam" id="PF00106">
    <property type="entry name" value="adh_short"/>
    <property type="match status" value="1"/>
</dbReference>
<dbReference type="CDD" id="cd05233">
    <property type="entry name" value="SDR_c"/>
    <property type="match status" value="1"/>
</dbReference>
<dbReference type="PROSITE" id="PS00061">
    <property type="entry name" value="ADH_SHORT"/>
    <property type="match status" value="1"/>
</dbReference>
<dbReference type="SMART" id="SM00822">
    <property type="entry name" value="PKS_KR"/>
    <property type="match status" value="1"/>
</dbReference>
<dbReference type="InterPro" id="IPR002347">
    <property type="entry name" value="SDR_fam"/>
</dbReference>
<comment type="caution">
    <text evidence="6">The sequence shown here is derived from an EMBL/GenBank/DDBJ whole genome shotgun (WGS) entry which is preliminary data.</text>
</comment>
<evidence type="ECO:0000313" key="7">
    <source>
        <dbReference type="Proteomes" id="UP000324738"/>
    </source>
</evidence>
<evidence type="ECO:0000256" key="1">
    <source>
        <dbReference type="ARBA" id="ARBA00006484"/>
    </source>
</evidence>
<dbReference type="AlphaFoldDB" id="A0A5B0E308"/>